<keyword evidence="2" id="KW-1185">Reference proteome</keyword>
<dbReference type="EMBL" id="JARKIB010000148">
    <property type="protein sequence ID" value="KAJ7731987.1"/>
    <property type="molecule type" value="Genomic_DNA"/>
</dbReference>
<accession>A0AAD7I1H7</accession>
<dbReference type="InterPro" id="IPR029055">
    <property type="entry name" value="Ntn_hydrolases_N"/>
</dbReference>
<evidence type="ECO:0000313" key="1">
    <source>
        <dbReference type="EMBL" id="KAJ7731987.1"/>
    </source>
</evidence>
<reference evidence="1" key="1">
    <citation type="submission" date="2023-03" db="EMBL/GenBank/DDBJ databases">
        <title>Massive genome expansion in bonnet fungi (Mycena s.s.) driven by repeated elements and novel gene families across ecological guilds.</title>
        <authorList>
            <consortium name="Lawrence Berkeley National Laboratory"/>
            <person name="Harder C.B."/>
            <person name="Miyauchi S."/>
            <person name="Viragh M."/>
            <person name="Kuo A."/>
            <person name="Thoen E."/>
            <person name="Andreopoulos B."/>
            <person name="Lu D."/>
            <person name="Skrede I."/>
            <person name="Drula E."/>
            <person name="Henrissat B."/>
            <person name="Morin E."/>
            <person name="Kohler A."/>
            <person name="Barry K."/>
            <person name="LaButti K."/>
            <person name="Morin E."/>
            <person name="Salamov A."/>
            <person name="Lipzen A."/>
            <person name="Mereny Z."/>
            <person name="Hegedus B."/>
            <person name="Baldrian P."/>
            <person name="Stursova M."/>
            <person name="Weitz H."/>
            <person name="Taylor A."/>
            <person name="Grigoriev I.V."/>
            <person name="Nagy L.G."/>
            <person name="Martin F."/>
            <person name="Kauserud H."/>
        </authorList>
    </citation>
    <scope>NUCLEOTIDE SEQUENCE</scope>
    <source>
        <strain evidence="1">CBHHK182m</strain>
    </source>
</reference>
<protein>
    <submittedName>
        <fullName evidence="1">Proteasome endopeptidase complex beta subunit</fullName>
    </submittedName>
</protein>
<sequence>MPKDAVSSTRQSIVTGTSVLAIKFGRHHDGFRQPPTVLACFRAIQRLHVVQCYWRSDFQLQDEAALEFAGCRGFKRGKRFLGFVDLLGTTYSASTLATGYGAHIAQPCCDTLEEDEARKIIEQSMRCSSTAMLAVSTSTTTITAAGVHISKSRKLETSWGFAEGI</sequence>
<dbReference type="Gene3D" id="3.60.20.10">
    <property type="entry name" value="Glutamine Phosphoribosylpyrophosphate, subunit 1, domain 1"/>
    <property type="match status" value="1"/>
</dbReference>
<gene>
    <name evidence="1" type="ORF">B0H16DRAFT_1732992</name>
</gene>
<proteinExistence type="predicted"/>
<keyword evidence="1" id="KW-0647">Proteasome</keyword>
<dbReference type="SUPFAM" id="SSF56235">
    <property type="entry name" value="N-terminal nucleophile aminohydrolases (Ntn hydrolases)"/>
    <property type="match status" value="1"/>
</dbReference>
<organism evidence="1 2">
    <name type="scientific">Mycena metata</name>
    <dbReference type="NCBI Taxonomy" id="1033252"/>
    <lineage>
        <taxon>Eukaryota</taxon>
        <taxon>Fungi</taxon>
        <taxon>Dikarya</taxon>
        <taxon>Basidiomycota</taxon>
        <taxon>Agaricomycotina</taxon>
        <taxon>Agaricomycetes</taxon>
        <taxon>Agaricomycetidae</taxon>
        <taxon>Agaricales</taxon>
        <taxon>Marasmiineae</taxon>
        <taxon>Mycenaceae</taxon>
        <taxon>Mycena</taxon>
    </lineage>
</organism>
<name>A0AAD7I1H7_9AGAR</name>
<evidence type="ECO:0000313" key="2">
    <source>
        <dbReference type="Proteomes" id="UP001215598"/>
    </source>
</evidence>
<dbReference type="GO" id="GO:0000502">
    <property type="term" value="C:proteasome complex"/>
    <property type="evidence" value="ECO:0007669"/>
    <property type="project" value="UniProtKB-KW"/>
</dbReference>
<comment type="caution">
    <text evidence="1">The sequence shown here is derived from an EMBL/GenBank/DDBJ whole genome shotgun (WGS) entry which is preliminary data.</text>
</comment>
<dbReference type="AlphaFoldDB" id="A0AAD7I1H7"/>
<dbReference type="Proteomes" id="UP001215598">
    <property type="component" value="Unassembled WGS sequence"/>
</dbReference>